<organism evidence="2 3">
    <name type="scientific">Pristionchus mayeri</name>
    <dbReference type="NCBI Taxonomy" id="1317129"/>
    <lineage>
        <taxon>Eukaryota</taxon>
        <taxon>Metazoa</taxon>
        <taxon>Ecdysozoa</taxon>
        <taxon>Nematoda</taxon>
        <taxon>Chromadorea</taxon>
        <taxon>Rhabditida</taxon>
        <taxon>Rhabditina</taxon>
        <taxon>Diplogasteromorpha</taxon>
        <taxon>Diplogasteroidea</taxon>
        <taxon>Neodiplogasteridae</taxon>
        <taxon>Pristionchus</taxon>
    </lineage>
</organism>
<feature type="region of interest" description="Disordered" evidence="1">
    <location>
        <begin position="1"/>
        <end position="69"/>
    </location>
</feature>
<accession>A0AAN4Z271</accession>
<dbReference type="EMBL" id="BTRK01000001">
    <property type="protein sequence ID" value="GMR31959.1"/>
    <property type="molecule type" value="Genomic_DNA"/>
</dbReference>
<gene>
    <name evidence="2" type="ORF">PMAYCL1PPCAC_02154</name>
</gene>
<dbReference type="Proteomes" id="UP001328107">
    <property type="component" value="Unassembled WGS sequence"/>
</dbReference>
<feature type="compositionally biased region" description="Polar residues" evidence="1">
    <location>
        <begin position="1"/>
        <end position="10"/>
    </location>
</feature>
<feature type="non-terminal residue" evidence="2">
    <location>
        <position position="170"/>
    </location>
</feature>
<feature type="non-terminal residue" evidence="2">
    <location>
        <position position="1"/>
    </location>
</feature>
<reference evidence="3" key="1">
    <citation type="submission" date="2022-10" db="EMBL/GenBank/DDBJ databases">
        <title>Genome assembly of Pristionchus species.</title>
        <authorList>
            <person name="Yoshida K."/>
            <person name="Sommer R.J."/>
        </authorList>
    </citation>
    <scope>NUCLEOTIDE SEQUENCE [LARGE SCALE GENOMIC DNA]</scope>
    <source>
        <strain evidence="3">RS5460</strain>
    </source>
</reference>
<feature type="compositionally biased region" description="Low complexity" evidence="1">
    <location>
        <begin position="53"/>
        <end position="69"/>
    </location>
</feature>
<sequence length="170" mass="18310">QQSKQTTQMDTLRRSTGSISSGSSTDKSSPSSKVDCSPDSTTTTPYSKKEDNTTIVYPPSTTVPSSITSTPLSLVYPQMSDSTMSNGLAPKPTSSPPGATVPMFQPFCYPWMMAGFDSVPPPPSSLPDGAAPFNYGMQYHPFQYGMQYYPVNPLYHSQTFNSTMDSASSP</sequence>
<feature type="compositionally biased region" description="Low complexity" evidence="1">
    <location>
        <begin position="15"/>
        <end position="33"/>
    </location>
</feature>
<name>A0AAN4Z271_9BILA</name>
<feature type="region of interest" description="Disordered" evidence="1">
    <location>
        <begin position="78"/>
        <end position="97"/>
    </location>
</feature>
<dbReference type="AlphaFoldDB" id="A0AAN4Z271"/>
<evidence type="ECO:0000256" key="1">
    <source>
        <dbReference type="SAM" id="MobiDB-lite"/>
    </source>
</evidence>
<evidence type="ECO:0000313" key="2">
    <source>
        <dbReference type="EMBL" id="GMR31959.1"/>
    </source>
</evidence>
<comment type="caution">
    <text evidence="2">The sequence shown here is derived from an EMBL/GenBank/DDBJ whole genome shotgun (WGS) entry which is preliminary data.</text>
</comment>
<keyword evidence="3" id="KW-1185">Reference proteome</keyword>
<evidence type="ECO:0000313" key="3">
    <source>
        <dbReference type="Proteomes" id="UP001328107"/>
    </source>
</evidence>
<protein>
    <submittedName>
        <fullName evidence="2">Uncharacterized protein</fullName>
    </submittedName>
</protein>
<proteinExistence type="predicted"/>